<dbReference type="Proteomes" id="UP000184603">
    <property type="component" value="Unassembled WGS sequence"/>
</dbReference>
<protein>
    <recommendedName>
        <fullName evidence="4">DUF1641 domain-containing protein</fullName>
    </recommendedName>
</protein>
<reference evidence="2 3" key="1">
    <citation type="submission" date="2016-12" db="EMBL/GenBank/DDBJ databases">
        <authorList>
            <person name="Song W.-J."/>
            <person name="Kurnit D.M."/>
        </authorList>
    </citation>
    <scope>NUCLEOTIDE SEQUENCE [LARGE SCALE GENOMIC DNA]</scope>
    <source>
        <strain evidence="2 3">DSM 18488</strain>
    </source>
</reference>
<evidence type="ECO:0008006" key="4">
    <source>
        <dbReference type="Google" id="ProtNLM"/>
    </source>
</evidence>
<keyword evidence="1" id="KW-0175">Coiled coil</keyword>
<sequence length="313" mass="34154">MNEALILEKLDNLSSEIQSLKSEVQALKDTKQAHASSAQTDQTASVPILAEFAGTYNEKDFNLLVENLLLSVNDINSMLFKLKAGNELVKDIEPIAHQVYPHVIKFFAELEGQLTLDDVVALIRNLLTAVPALNESVGYLKSGIELKDELIPVAQILYPKVIKYFNELDGQVTLDDVMSLVQNLLTAVPALNESIGFLKSGMELKDELIPIAQILYPKVIKLFHELQLAIERSSGLVKVAGTAANSAMNFSLTDTQATEISKIIEGLDFNNIKPVSPIGAVKMLMDSDVQKSLGAAFMMLQAVGACVQVIQSK</sequence>
<evidence type="ECO:0000313" key="2">
    <source>
        <dbReference type="EMBL" id="SHO46267.1"/>
    </source>
</evidence>
<dbReference type="STRING" id="1121416.SAMN02745220_01398"/>
<gene>
    <name evidence="2" type="ORF">SAMN02745220_01398</name>
</gene>
<dbReference type="Pfam" id="PF07849">
    <property type="entry name" value="DUF1641"/>
    <property type="match status" value="1"/>
</dbReference>
<proteinExistence type="predicted"/>
<dbReference type="OrthoDB" id="5430340at2"/>
<evidence type="ECO:0000313" key="3">
    <source>
        <dbReference type="Proteomes" id="UP000184603"/>
    </source>
</evidence>
<dbReference type="RefSeq" id="WP_073612740.1">
    <property type="nucleotide sequence ID" value="NZ_FRFE01000005.1"/>
</dbReference>
<name>A0A1M7Y2P5_9BACT</name>
<organism evidence="2 3">
    <name type="scientific">Desulfopila aestuarii DSM 18488</name>
    <dbReference type="NCBI Taxonomy" id="1121416"/>
    <lineage>
        <taxon>Bacteria</taxon>
        <taxon>Pseudomonadati</taxon>
        <taxon>Thermodesulfobacteriota</taxon>
        <taxon>Desulfobulbia</taxon>
        <taxon>Desulfobulbales</taxon>
        <taxon>Desulfocapsaceae</taxon>
        <taxon>Desulfopila</taxon>
    </lineage>
</organism>
<feature type="coiled-coil region" evidence="1">
    <location>
        <begin position="3"/>
        <end position="30"/>
    </location>
</feature>
<accession>A0A1M7Y2P5</accession>
<dbReference type="AlphaFoldDB" id="A0A1M7Y2P5"/>
<dbReference type="EMBL" id="FRFE01000005">
    <property type="protein sequence ID" value="SHO46267.1"/>
    <property type="molecule type" value="Genomic_DNA"/>
</dbReference>
<evidence type="ECO:0000256" key="1">
    <source>
        <dbReference type="SAM" id="Coils"/>
    </source>
</evidence>
<keyword evidence="3" id="KW-1185">Reference proteome</keyword>
<dbReference type="InterPro" id="IPR012440">
    <property type="entry name" value="DUF1641"/>
</dbReference>